<sequence>MDLQISRPGIVVPCRADPRGLTGPTPGQARGRRWRTTSPGRFVPAGVSAEDTLQRIVEAAAGAPEGSAVTGWAALYWMGARWFPGRSTGGVPLPVEISLGDRAAITARPGVRLCWDWLLSGDVVDVAGLPVTRAARSVTFLVRRCRSLEAAVQVIDMAAADDLVSVAEVLAYLARIAGRPHTRRLRHALELAEENAWSPMEVTLRLRWVQRRRVRPLCNAPIFDHRGRHLLTPDLLDPVAGVVGEYDGAVHEQRAVRRRDLAREEICREVGLQLVSMISTDLRDTRGFERRLDAAYERAAAAQASYPGRERAWTLERPDGWVDTSTVAARRALGEEERQRWLGFRAS</sequence>
<dbReference type="Proteomes" id="UP000663791">
    <property type="component" value="Unassembled WGS sequence"/>
</dbReference>
<evidence type="ECO:0000313" key="2">
    <source>
        <dbReference type="Proteomes" id="UP000663791"/>
    </source>
</evidence>
<organism evidence="1 2">
    <name type="scientific">Nocardioides faecalis</name>
    <dbReference type="NCBI Taxonomy" id="2803858"/>
    <lineage>
        <taxon>Bacteria</taxon>
        <taxon>Bacillati</taxon>
        <taxon>Actinomycetota</taxon>
        <taxon>Actinomycetes</taxon>
        <taxon>Propionibacteriales</taxon>
        <taxon>Nocardioidaceae</taxon>
        <taxon>Nocardioides</taxon>
    </lineage>
</organism>
<protein>
    <recommendedName>
        <fullName evidence="3">AbiEi antitoxin C-terminal domain-containing protein</fullName>
    </recommendedName>
</protein>
<reference evidence="1" key="1">
    <citation type="submission" date="2021-01" db="EMBL/GenBank/DDBJ databases">
        <title>Novel species in genus Nocardioides.</title>
        <authorList>
            <person name="Zhang G."/>
        </authorList>
    </citation>
    <scope>NUCLEOTIDE SEQUENCE</scope>
    <source>
        <strain evidence="1">Zg-536</strain>
    </source>
</reference>
<accession>A0A938XXP2</accession>
<keyword evidence="2" id="KW-1185">Reference proteome</keyword>
<dbReference type="AlphaFoldDB" id="A0A938XXP2"/>
<evidence type="ECO:0008006" key="3">
    <source>
        <dbReference type="Google" id="ProtNLM"/>
    </source>
</evidence>
<dbReference type="EMBL" id="JAERTX010000001">
    <property type="protein sequence ID" value="MBM9458357.1"/>
    <property type="molecule type" value="Genomic_DNA"/>
</dbReference>
<name>A0A938XXP2_9ACTN</name>
<proteinExistence type="predicted"/>
<gene>
    <name evidence="1" type="ORF">JK386_00395</name>
</gene>
<evidence type="ECO:0000313" key="1">
    <source>
        <dbReference type="EMBL" id="MBM9458357.1"/>
    </source>
</evidence>
<dbReference type="RefSeq" id="WP_205289671.1">
    <property type="nucleotide sequence ID" value="NZ_CP074406.1"/>
</dbReference>
<comment type="caution">
    <text evidence="1">The sequence shown here is derived from an EMBL/GenBank/DDBJ whole genome shotgun (WGS) entry which is preliminary data.</text>
</comment>